<dbReference type="EMBL" id="CQPA01000004">
    <property type="protein sequence ID" value="CNT76748.1"/>
    <property type="molecule type" value="Genomic_DNA"/>
</dbReference>
<organism evidence="1 2">
    <name type="scientific">Salmonella enterica subsp. enterica serovar Bovismorbificans</name>
    <dbReference type="NCBI Taxonomy" id="58097"/>
    <lineage>
        <taxon>Bacteria</taxon>
        <taxon>Pseudomonadati</taxon>
        <taxon>Pseudomonadota</taxon>
        <taxon>Gammaproteobacteria</taxon>
        <taxon>Enterobacterales</taxon>
        <taxon>Enterobacteriaceae</taxon>
        <taxon>Salmonella</taxon>
    </lineage>
</organism>
<name>A0A655BTK5_SALET</name>
<reference evidence="1 2" key="1">
    <citation type="submission" date="2015-03" db="EMBL/GenBank/DDBJ databases">
        <authorList>
            <consortium name="Pathogen Informatics"/>
        </authorList>
    </citation>
    <scope>NUCLEOTIDE SEQUENCE [LARGE SCALE GENOMIC DNA]</scope>
    <source>
        <strain evidence="1 2">A1104</strain>
    </source>
</reference>
<sequence length="131" mass="14399">MSDTHFRKDAGDTFVDLPVAFGFPGRIDRGGKGVDKRMHIRGIHIVFFIPGGGRQNDIGKQTGTGHTEIKRDQQIELALNRGGLPFHLFRLNSFAGAQRFALDTAVGAQQIFEHVLMTFPGGAEQVRAPDK</sequence>
<protein>
    <submittedName>
        <fullName evidence="1">Uncharacterized protein</fullName>
    </submittedName>
</protein>
<dbReference type="AlphaFoldDB" id="A0A655BTK5"/>
<evidence type="ECO:0000313" key="2">
    <source>
        <dbReference type="Proteomes" id="UP000041314"/>
    </source>
</evidence>
<evidence type="ECO:0000313" key="1">
    <source>
        <dbReference type="EMBL" id="CNT76748.1"/>
    </source>
</evidence>
<dbReference type="Proteomes" id="UP000041314">
    <property type="component" value="Unassembled WGS sequence"/>
</dbReference>
<gene>
    <name evidence="1" type="ORF">ERS008198_00975</name>
</gene>
<accession>A0A655BTK5</accession>
<proteinExistence type="predicted"/>